<evidence type="ECO:0000256" key="1">
    <source>
        <dbReference type="SAM" id="MobiDB-lite"/>
    </source>
</evidence>
<proteinExistence type="predicted"/>
<dbReference type="Proteomes" id="UP000028045">
    <property type="component" value="Unassembled WGS sequence"/>
</dbReference>
<evidence type="ECO:0000313" key="2">
    <source>
        <dbReference type="EMBL" id="KEY70554.1"/>
    </source>
</evidence>
<name>A0A084AZ25_STACB</name>
<dbReference type="AlphaFoldDB" id="A0A084AZ25"/>
<feature type="compositionally biased region" description="Polar residues" evidence="1">
    <location>
        <begin position="191"/>
        <end position="200"/>
    </location>
</feature>
<keyword evidence="3" id="KW-1185">Reference proteome</keyword>
<sequence>MLPQSINAAECADQRCRAFTVPYPHSDQSRRPRFLLPLPAAALTSHGITNQAIPALLQMSREASTQATGAVRFVAEPPTAERKWPPRPPRRLRWLSMAVPGFMKSILFHDTPALHRLGGSRKNPLDQVIQLTLYTCNTTNDIGPPTCNSDSSSPTPARICFRSQDRPCRRSPMTYLATQKTTPARKGPASAIQSRRQTALSRDARRKAT</sequence>
<gene>
    <name evidence="2" type="ORF">S7711_10616</name>
</gene>
<evidence type="ECO:0000313" key="3">
    <source>
        <dbReference type="Proteomes" id="UP000028045"/>
    </source>
</evidence>
<dbReference type="EMBL" id="KL648432">
    <property type="protein sequence ID" value="KEY70554.1"/>
    <property type="molecule type" value="Genomic_DNA"/>
</dbReference>
<feature type="region of interest" description="Disordered" evidence="1">
    <location>
        <begin position="178"/>
        <end position="209"/>
    </location>
</feature>
<accession>A0A084AZ25</accession>
<protein>
    <submittedName>
        <fullName evidence="2">Uncharacterized protein</fullName>
    </submittedName>
</protein>
<organism evidence="2 3">
    <name type="scientific">Stachybotrys chartarum (strain CBS 109288 / IBT 7711)</name>
    <name type="common">Toxic black mold</name>
    <name type="synonym">Stilbospora chartarum</name>
    <dbReference type="NCBI Taxonomy" id="1280523"/>
    <lineage>
        <taxon>Eukaryota</taxon>
        <taxon>Fungi</taxon>
        <taxon>Dikarya</taxon>
        <taxon>Ascomycota</taxon>
        <taxon>Pezizomycotina</taxon>
        <taxon>Sordariomycetes</taxon>
        <taxon>Hypocreomycetidae</taxon>
        <taxon>Hypocreales</taxon>
        <taxon>Stachybotryaceae</taxon>
        <taxon>Stachybotrys</taxon>
    </lineage>
</organism>
<dbReference type="HOGENOM" id="CLU_1316165_0_0_1"/>
<reference evidence="2 3" key="1">
    <citation type="journal article" date="2014" name="BMC Genomics">
        <title>Comparative genome sequencing reveals chemotype-specific gene clusters in the toxigenic black mold Stachybotrys.</title>
        <authorList>
            <person name="Semeiks J."/>
            <person name="Borek D."/>
            <person name="Otwinowski Z."/>
            <person name="Grishin N.V."/>
        </authorList>
    </citation>
    <scope>NUCLEOTIDE SEQUENCE [LARGE SCALE GENOMIC DNA]</scope>
    <source>
        <strain evidence="3">CBS 109288 / IBT 7711</strain>
    </source>
</reference>